<dbReference type="SMART" id="SM00702">
    <property type="entry name" value="P4Hc"/>
    <property type="match status" value="1"/>
</dbReference>
<name>A0A8C4HSR9_DICLA</name>
<dbReference type="InterPro" id="IPR029044">
    <property type="entry name" value="Nucleotide-diphossugar_trans"/>
</dbReference>
<comment type="cofactor">
    <cofactor evidence="2">
        <name>L-ascorbate</name>
        <dbReference type="ChEBI" id="CHEBI:38290"/>
    </cofactor>
</comment>
<comment type="catalytic activity">
    <reaction evidence="16">
        <text>L-lysyl-[collagen] + 2-oxoglutarate + O2 = (5R)-5-hydroxy-L-lysyl-[collagen] + succinate + CO2</text>
        <dbReference type="Rhea" id="RHEA:16569"/>
        <dbReference type="Rhea" id="RHEA-COMP:12751"/>
        <dbReference type="Rhea" id="RHEA-COMP:12752"/>
        <dbReference type="ChEBI" id="CHEBI:15379"/>
        <dbReference type="ChEBI" id="CHEBI:16526"/>
        <dbReference type="ChEBI" id="CHEBI:16810"/>
        <dbReference type="ChEBI" id="CHEBI:29969"/>
        <dbReference type="ChEBI" id="CHEBI:30031"/>
        <dbReference type="ChEBI" id="CHEBI:133442"/>
        <dbReference type="EC" id="1.14.11.4"/>
    </reaction>
</comment>
<comment type="cofactor">
    <cofactor evidence="1">
        <name>Fe(2+)</name>
        <dbReference type="ChEBI" id="CHEBI:29033"/>
    </cofactor>
</comment>
<dbReference type="InterPro" id="IPR001006">
    <property type="entry name" value="Procol_lys_dOase"/>
</dbReference>
<dbReference type="PROSITE" id="PS51471">
    <property type="entry name" value="FE2OG_OXY"/>
    <property type="match status" value="1"/>
</dbReference>
<dbReference type="InterPro" id="IPR005123">
    <property type="entry name" value="Oxoglu/Fe-dep_dioxygenase_dom"/>
</dbReference>
<evidence type="ECO:0000256" key="15">
    <source>
        <dbReference type="ARBA" id="ARBA00042560"/>
    </source>
</evidence>
<reference evidence="18" key="2">
    <citation type="submission" date="2025-09" db="UniProtKB">
        <authorList>
            <consortium name="Ensembl"/>
        </authorList>
    </citation>
    <scope>IDENTIFICATION</scope>
</reference>
<evidence type="ECO:0000256" key="5">
    <source>
        <dbReference type="ARBA" id="ARBA00022729"/>
    </source>
</evidence>
<keyword evidence="19" id="KW-1185">Reference proteome</keyword>
<evidence type="ECO:0000256" key="10">
    <source>
        <dbReference type="ARBA" id="ARBA00023004"/>
    </source>
</evidence>
<keyword evidence="7" id="KW-0847">Vitamin C</keyword>
<feature type="domain" description="Fe2OG dioxygenase" evidence="17">
    <location>
        <begin position="633"/>
        <end position="724"/>
    </location>
</feature>
<dbReference type="SUPFAM" id="SSF53448">
    <property type="entry name" value="Nucleotide-diphospho-sugar transferases"/>
    <property type="match status" value="1"/>
</dbReference>
<keyword evidence="5" id="KW-0732">Signal</keyword>
<dbReference type="GeneTree" id="ENSGT01030000234558"/>
<dbReference type="PANTHER" id="PTHR10730">
    <property type="entry name" value="PROCOLLAGEN-LYSINE,2-OXOGLUTARATE 5-DIOXYGENASE/GLYCOSYLTRANSFERASE 25 FAMILY MEMBER"/>
    <property type="match status" value="1"/>
</dbReference>
<dbReference type="PROSITE" id="PS01325">
    <property type="entry name" value="LYS_HYDROXYLASE"/>
    <property type="match status" value="1"/>
</dbReference>
<comment type="subcellular location">
    <subcellularLocation>
        <location evidence="13">Rough endoplasmic reticulum membrane</location>
        <topology evidence="13">Peripheral membrane protein</topology>
        <orientation evidence="13">Lumenal side</orientation>
    </subcellularLocation>
</comment>
<evidence type="ECO:0000256" key="3">
    <source>
        <dbReference type="ARBA" id="ARBA00012264"/>
    </source>
</evidence>
<evidence type="ECO:0000313" key="19">
    <source>
        <dbReference type="Proteomes" id="UP000694389"/>
    </source>
</evidence>
<evidence type="ECO:0000256" key="12">
    <source>
        <dbReference type="ARBA" id="ARBA00023180"/>
    </source>
</evidence>
<organism evidence="18 19">
    <name type="scientific">Dicentrarchus labrax</name>
    <name type="common">European seabass</name>
    <name type="synonym">Morone labrax</name>
    <dbReference type="NCBI Taxonomy" id="13489"/>
    <lineage>
        <taxon>Eukaryota</taxon>
        <taxon>Metazoa</taxon>
        <taxon>Chordata</taxon>
        <taxon>Craniata</taxon>
        <taxon>Vertebrata</taxon>
        <taxon>Euteleostomi</taxon>
        <taxon>Actinopterygii</taxon>
        <taxon>Neopterygii</taxon>
        <taxon>Teleostei</taxon>
        <taxon>Neoteleostei</taxon>
        <taxon>Acanthomorphata</taxon>
        <taxon>Eupercaria</taxon>
        <taxon>Moronidae</taxon>
        <taxon>Dicentrarchus</taxon>
    </lineage>
</organism>
<keyword evidence="12" id="KW-0325">Glycoprotein</keyword>
<keyword evidence="6" id="KW-0256">Endoplasmic reticulum</keyword>
<evidence type="ECO:0000256" key="16">
    <source>
        <dbReference type="ARBA" id="ARBA00047930"/>
    </source>
</evidence>
<reference evidence="18" key="1">
    <citation type="submission" date="2025-08" db="UniProtKB">
        <authorList>
            <consortium name="Ensembl"/>
        </authorList>
    </citation>
    <scope>IDENTIFICATION</scope>
</reference>
<evidence type="ECO:0000259" key="17">
    <source>
        <dbReference type="PROSITE" id="PS51471"/>
    </source>
</evidence>
<proteinExistence type="predicted"/>
<keyword evidence="11" id="KW-0472">Membrane</keyword>
<evidence type="ECO:0000256" key="8">
    <source>
        <dbReference type="ARBA" id="ARBA00022964"/>
    </source>
</evidence>
<evidence type="ECO:0000256" key="4">
    <source>
        <dbReference type="ARBA" id="ARBA00022723"/>
    </source>
</evidence>
<dbReference type="GO" id="GO:0005506">
    <property type="term" value="F:iron ion binding"/>
    <property type="evidence" value="ECO:0007669"/>
    <property type="project" value="InterPro"/>
</dbReference>
<evidence type="ECO:0000313" key="18">
    <source>
        <dbReference type="Ensembl" id="ENSDLAP00005047173.2"/>
    </source>
</evidence>
<dbReference type="Ensembl" id="ENSDLAT00005050312.2">
    <property type="protein sequence ID" value="ENSDLAP00005047173.2"/>
    <property type="gene ID" value="ENSDLAG00005020724.2"/>
</dbReference>
<sequence length="724" mass="83924">LGFCMVRLPSIMQTHQDIYHRNYVYSIIFLNSSIILCLPEKLLVVTVATKETDGFRRFMRSAKHFNYTVKVLGRGQKWNGGDYMSAPGGGQKVRLLKAALEKMKTQDKIILFIDSYDVIFTSGPEELLKKFQQARHKVVFSSESLIWPDRHLEDKHPHVREGNRFLGSGGFVGYLPNIKEMVADWTGEDNDSDQLFFTKIYIDPAKRKAINITLDSKCRLFQNLHGALDEVVLKFEDRRVRARNLLYDTLPVIIHGNGPTKINYLGNYIPNTWTFENGCTLCHEELRPLTALKSEYPLVVIGIFIQQPTPFVTVFFERLLKLQYPKNRLKLFIYNQVTGGHLIHHLYPKILGEEMDGVASRNLGFDMCRKDKDCEYFFSLDIEVVLKNENTLKILIEQNLPIVAPMITRAGRLWSNFWGALSVDGYYARSEDYVDIVQGRRVGVWNVPYVSSVYLVKADLLRSELTEYELFNSHILDPDMAYCHNIRSKGIFMYVTNMHTFGRILSTENYQTGHLHNDLWQIFENPVDWQDRYIHENYTYIMKDKLIETPCPDVYWFPLFSDVASNHIVEEMEHYGKWSGGGNVDNRIQGGYENVPTVDIHMNQINFEKEWHKMLLEYIAPITEKMYPGYYTKFDLAFVVRYKPDEQPSLRPHHDASTFTINIALNQVGLDYQGGGCRFLRYDCSIEAPRKGWALMHPGRLTHYHEGLPTTAGVRYIAVSFVDP</sequence>
<evidence type="ECO:0000256" key="14">
    <source>
        <dbReference type="ARBA" id="ARBA00040791"/>
    </source>
</evidence>
<dbReference type="InterPro" id="IPR057589">
    <property type="entry name" value="GT_PLOD"/>
</dbReference>
<evidence type="ECO:0000256" key="2">
    <source>
        <dbReference type="ARBA" id="ARBA00001961"/>
    </source>
</evidence>
<dbReference type="AlphaFoldDB" id="A0A8C4HSR9"/>
<keyword evidence="8" id="KW-0223">Dioxygenase</keyword>
<dbReference type="InterPro" id="IPR006620">
    <property type="entry name" value="Pro_4_hyd_alph"/>
</dbReference>
<keyword evidence="4" id="KW-0479">Metal-binding</keyword>
<dbReference type="PANTHER" id="PTHR10730:SF5">
    <property type="entry name" value="PROCOLLAGEN-LYSINE,2-OXOGLUTARATE 5-DIOXYGENASE 1"/>
    <property type="match status" value="1"/>
</dbReference>
<dbReference type="Proteomes" id="UP000694389">
    <property type="component" value="Unassembled WGS sequence"/>
</dbReference>
<evidence type="ECO:0000256" key="6">
    <source>
        <dbReference type="ARBA" id="ARBA00022824"/>
    </source>
</evidence>
<keyword evidence="10" id="KW-0408">Iron</keyword>
<dbReference type="Gene3D" id="2.60.120.620">
    <property type="entry name" value="q2cbj1_9rhob like domain"/>
    <property type="match status" value="1"/>
</dbReference>
<accession>A0A8C4HSR9</accession>
<evidence type="ECO:0000256" key="7">
    <source>
        <dbReference type="ARBA" id="ARBA00022896"/>
    </source>
</evidence>
<dbReference type="GO" id="GO:0031418">
    <property type="term" value="F:L-ascorbic acid binding"/>
    <property type="evidence" value="ECO:0007669"/>
    <property type="project" value="UniProtKB-KW"/>
</dbReference>
<dbReference type="InterPro" id="IPR044861">
    <property type="entry name" value="IPNS-like_FE2OG_OXY"/>
</dbReference>
<dbReference type="Pfam" id="PF03171">
    <property type="entry name" value="2OG-FeII_Oxy"/>
    <property type="match status" value="1"/>
</dbReference>
<evidence type="ECO:0000256" key="9">
    <source>
        <dbReference type="ARBA" id="ARBA00023002"/>
    </source>
</evidence>
<evidence type="ECO:0000256" key="11">
    <source>
        <dbReference type="ARBA" id="ARBA00023136"/>
    </source>
</evidence>
<dbReference type="GO" id="GO:0030867">
    <property type="term" value="C:rough endoplasmic reticulum membrane"/>
    <property type="evidence" value="ECO:0007669"/>
    <property type="project" value="UniProtKB-SubCell"/>
</dbReference>
<dbReference type="InterPro" id="IPR050757">
    <property type="entry name" value="Collagen_mod_GT25"/>
</dbReference>
<evidence type="ECO:0000256" key="13">
    <source>
        <dbReference type="ARBA" id="ARBA00037819"/>
    </source>
</evidence>
<evidence type="ECO:0000256" key="1">
    <source>
        <dbReference type="ARBA" id="ARBA00001954"/>
    </source>
</evidence>
<dbReference type="GO" id="GO:0008475">
    <property type="term" value="F:procollagen-lysine 5-dioxygenase activity"/>
    <property type="evidence" value="ECO:0007669"/>
    <property type="project" value="UniProtKB-EC"/>
</dbReference>
<dbReference type="Pfam" id="PF25342">
    <property type="entry name" value="GT_PLOD"/>
    <property type="match status" value="1"/>
</dbReference>
<keyword evidence="9" id="KW-0560">Oxidoreductase</keyword>
<protein>
    <recommendedName>
        <fullName evidence="14">Procollagen-lysine,2-oxoglutarate 5-dioxygenase 1</fullName>
        <ecNumber evidence="3">1.14.11.4</ecNumber>
    </recommendedName>
    <alternativeName>
        <fullName evidence="15">Lysyl hydroxylase 1</fullName>
    </alternativeName>
</protein>
<dbReference type="EC" id="1.14.11.4" evidence="3"/>